<feature type="domain" description="DUF7053" evidence="1">
    <location>
        <begin position="2"/>
        <end position="108"/>
    </location>
</feature>
<dbReference type="AlphaFoldDB" id="A0A8E2FC22"/>
<proteinExistence type="predicted"/>
<dbReference type="PANTHER" id="PTHR38117">
    <property type="entry name" value="NACHT AND WD40 DOMAIN PROTEIN"/>
    <property type="match status" value="1"/>
</dbReference>
<dbReference type="EMBL" id="KV748659">
    <property type="protein sequence ID" value="OCL13871.1"/>
    <property type="molecule type" value="Genomic_DNA"/>
</dbReference>
<keyword evidence="3" id="KW-1185">Reference proteome</keyword>
<reference evidence="2 3" key="1">
    <citation type="journal article" date="2016" name="Nat. Commun.">
        <title>Ectomycorrhizal ecology is imprinted in the genome of the dominant symbiotic fungus Cenococcum geophilum.</title>
        <authorList>
            <consortium name="DOE Joint Genome Institute"/>
            <person name="Peter M."/>
            <person name="Kohler A."/>
            <person name="Ohm R.A."/>
            <person name="Kuo A."/>
            <person name="Krutzmann J."/>
            <person name="Morin E."/>
            <person name="Arend M."/>
            <person name="Barry K.W."/>
            <person name="Binder M."/>
            <person name="Choi C."/>
            <person name="Clum A."/>
            <person name="Copeland A."/>
            <person name="Grisel N."/>
            <person name="Haridas S."/>
            <person name="Kipfer T."/>
            <person name="LaButti K."/>
            <person name="Lindquist E."/>
            <person name="Lipzen A."/>
            <person name="Maire R."/>
            <person name="Meier B."/>
            <person name="Mihaltcheva S."/>
            <person name="Molinier V."/>
            <person name="Murat C."/>
            <person name="Poggeler S."/>
            <person name="Quandt C.A."/>
            <person name="Sperisen C."/>
            <person name="Tritt A."/>
            <person name="Tisserant E."/>
            <person name="Crous P.W."/>
            <person name="Henrissat B."/>
            <person name="Nehls U."/>
            <person name="Egli S."/>
            <person name="Spatafora J.W."/>
            <person name="Grigoriev I.V."/>
            <person name="Martin F.M."/>
        </authorList>
    </citation>
    <scope>NUCLEOTIDE SEQUENCE [LARGE SCALE GENOMIC DNA]</scope>
    <source>
        <strain evidence="2 3">CBS 207.34</strain>
    </source>
</reference>
<dbReference type="InterPro" id="IPR055481">
    <property type="entry name" value="DUF7053"/>
</dbReference>
<organism evidence="2 3">
    <name type="scientific">Glonium stellatum</name>
    <dbReference type="NCBI Taxonomy" id="574774"/>
    <lineage>
        <taxon>Eukaryota</taxon>
        <taxon>Fungi</taxon>
        <taxon>Dikarya</taxon>
        <taxon>Ascomycota</taxon>
        <taxon>Pezizomycotina</taxon>
        <taxon>Dothideomycetes</taxon>
        <taxon>Pleosporomycetidae</taxon>
        <taxon>Gloniales</taxon>
        <taxon>Gloniaceae</taxon>
        <taxon>Glonium</taxon>
    </lineage>
</organism>
<evidence type="ECO:0000313" key="2">
    <source>
        <dbReference type="EMBL" id="OCL13871.1"/>
    </source>
</evidence>
<feature type="non-terminal residue" evidence="2">
    <location>
        <position position="1"/>
    </location>
</feature>
<evidence type="ECO:0000259" key="1">
    <source>
        <dbReference type="Pfam" id="PF23155"/>
    </source>
</evidence>
<accession>A0A8E2FC22</accession>
<protein>
    <recommendedName>
        <fullName evidence="1">DUF7053 domain-containing protein</fullName>
    </recommendedName>
</protein>
<dbReference type="PANTHER" id="PTHR38117:SF1">
    <property type="entry name" value="DUF3074 DOMAIN-CONTAINING PROTEIN"/>
    <property type="match status" value="1"/>
</dbReference>
<sequence length="112" mass="12188">VKAYEVTESVQVIPGIGSWGKKIITFPAIYQDTPDGVKIQAEAAGGVIIKAQWHVQQNGGATENKDGAEAGWELAEDVTFECPTLLMPFVKRSAEDSHKKICQSLIEIFQKG</sequence>
<dbReference type="Proteomes" id="UP000250140">
    <property type="component" value="Unassembled WGS sequence"/>
</dbReference>
<dbReference type="OrthoDB" id="4276610at2759"/>
<dbReference type="Pfam" id="PF23155">
    <property type="entry name" value="DUF7053"/>
    <property type="match status" value="1"/>
</dbReference>
<evidence type="ECO:0000313" key="3">
    <source>
        <dbReference type="Proteomes" id="UP000250140"/>
    </source>
</evidence>
<name>A0A8E2FC22_9PEZI</name>
<gene>
    <name evidence="2" type="ORF">AOQ84DRAFT_282232</name>
</gene>